<evidence type="ECO:0000256" key="6">
    <source>
        <dbReference type="ARBA" id="ARBA00022840"/>
    </source>
</evidence>
<dbReference type="PANTHER" id="PTHR43290">
    <property type="entry name" value="MEVALONATE KINASE"/>
    <property type="match status" value="1"/>
</dbReference>
<keyword evidence="2" id="KW-0444">Lipid biosynthesis</keyword>
<name>A0A1H8R750_9ACTN</name>
<feature type="domain" description="GHMP kinase C-terminal" evidence="11">
    <location>
        <begin position="321"/>
        <end position="393"/>
    </location>
</feature>
<dbReference type="UniPathway" id="UPA00057">
    <property type="reaction ID" value="UER00098"/>
</dbReference>
<dbReference type="InterPro" id="IPR005917">
    <property type="entry name" value="Pmev_kinase_bact"/>
</dbReference>
<dbReference type="Gene3D" id="3.30.70.890">
    <property type="entry name" value="GHMP kinase, C-terminal domain"/>
    <property type="match status" value="1"/>
</dbReference>
<dbReference type="InterPro" id="IPR020568">
    <property type="entry name" value="Ribosomal_Su5_D2-typ_SF"/>
</dbReference>
<dbReference type="Pfam" id="PF08544">
    <property type="entry name" value="GHMP_kinases_C"/>
    <property type="match status" value="1"/>
</dbReference>
<evidence type="ECO:0000256" key="8">
    <source>
        <dbReference type="ARBA" id="ARBA00023098"/>
    </source>
</evidence>
<keyword evidence="8" id="KW-0443">Lipid metabolism</keyword>
<dbReference type="InterPro" id="IPR036554">
    <property type="entry name" value="GHMP_kinase_C_sf"/>
</dbReference>
<keyword evidence="5 12" id="KW-0418">Kinase</keyword>
<evidence type="ECO:0000259" key="11">
    <source>
        <dbReference type="Pfam" id="PF08544"/>
    </source>
</evidence>
<dbReference type="AlphaFoldDB" id="A0A1H8R750"/>
<dbReference type="SUPFAM" id="SSF54211">
    <property type="entry name" value="Ribosomal protein S5 domain 2-like"/>
    <property type="match status" value="1"/>
</dbReference>
<dbReference type="GO" id="GO:0005829">
    <property type="term" value="C:cytosol"/>
    <property type="evidence" value="ECO:0007669"/>
    <property type="project" value="TreeGrafter"/>
</dbReference>
<evidence type="ECO:0000313" key="13">
    <source>
        <dbReference type="Proteomes" id="UP000181951"/>
    </source>
</evidence>
<keyword evidence="6" id="KW-0067">ATP-binding</keyword>
<dbReference type="PANTHER" id="PTHR43290:SF2">
    <property type="entry name" value="MEVALONATE KINASE"/>
    <property type="match status" value="1"/>
</dbReference>
<keyword evidence="1" id="KW-0963">Cytoplasm</keyword>
<dbReference type="EMBL" id="FODD01000033">
    <property type="protein sequence ID" value="SEO62166.1"/>
    <property type="molecule type" value="Genomic_DNA"/>
</dbReference>
<gene>
    <name evidence="12" type="ORF">SAMN05216267_103322</name>
</gene>
<dbReference type="STRING" id="310780.SAMN05216267_103322"/>
<comment type="pathway">
    <text evidence="9">Isoprenoid biosynthesis; isopentenyl diphosphate biosynthesis via mevalonate pathway; isopentenyl diphosphate from (R)-mevalonate: step 1/3.</text>
</comment>
<evidence type="ECO:0000313" key="12">
    <source>
        <dbReference type="EMBL" id="SEO62166.1"/>
    </source>
</evidence>
<dbReference type="GO" id="GO:0005524">
    <property type="term" value="F:ATP binding"/>
    <property type="evidence" value="ECO:0007669"/>
    <property type="project" value="UniProtKB-KW"/>
</dbReference>
<protein>
    <submittedName>
        <fullName evidence="12">Phosphomevalonate kinase</fullName>
    </submittedName>
</protein>
<evidence type="ECO:0000256" key="1">
    <source>
        <dbReference type="ARBA" id="ARBA00022490"/>
    </source>
</evidence>
<evidence type="ECO:0000256" key="2">
    <source>
        <dbReference type="ARBA" id="ARBA00022516"/>
    </source>
</evidence>
<sequence length="411" mass="40755">MTAADPATAVARGAGAGAGVGVGVPDAGAAPSPALLASAGTASAGEGGLVVARAPGKLFVAGEYAVLDAGRPAVLVAVDRYVSVAVTPAPSGVEIVSDLGARARLALSAGVLGPYAPAQVASLTHVAAAVGQVAALALEHGRRLPPCRVRVASGLHEEGRKYGLGSSGAVTVAAVQALAAFAGLDLGAWQRLKLALVVTAGLDRRASGGDVAAATFGGWIGYRSPDRAWLAERTAGGSPARVLGQRWPHLAVGRLPAPRQALLKVGWTGSPAASSAMVAGLDASGWRDSAEYRLFVARTGECVSALAAALAGGDGAAAVEQVAEAGRALERLDRRVGLGVFTPRLRALVRAARRAGGAGKPSGAGGGDCGIALLPAAFKDRAEQLAEQWTAAGVLPLPLGTAAEGNRECQS</sequence>
<dbReference type="Gene3D" id="3.30.230.10">
    <property type="match status" value="1"/>
</dbReference>
<dbReference type="InterPro" id="IPR006205">
    <property type="entry name" value="Mev_gal_kin"/>
</dbReference>
<dbReference type="Pfam" id="PF00288">
    <property type="entry name" value="GHMP_kinases_N"/>
    <property type="match status" value="1"/>
</dbReference>
<dbReference type="PRINTS" id="PR00959">
    <property type="entry name" value="MEVGALKINASE"/>
</dbReference>
<proteinExistence type="predicted"/>
<dbReference type="InterPro" id="IPR006204">
    <property type="entry name" value="GHMP_kinase_N_dom"/>
</dbReference>
<dbReference type="NCBIfam" id="TIGR01220">
    <property type="entry name" value="Pmev_kin_Gr_pos"/>
    <property type="match status" value="1"/>
</dbReference>
<evidence type="ECO:0000256" key="5">
    <source>
        <dbReference type="ARBA" id="ARBA00022777"/>
    </source>
</evidence>
<keyword evidence="4" id="KW-0547">Nucleotide-binding</keyword>
<dbReference type="GO" id="GO:0019287">
    <property type="term" value="P:isopentenyl diphosphate biosynthetic process, mevalonate pathway"/>
    <property type="evidence" value="ECO:0007669"/>
    <property type="project" value="UniProtKB-UniPathway"/>
</dbReference>
<dbReference type="SUPFAM" id="SSF55060">
    <property type="entry name" value="GHMP Kinase, C-terminal domain"/>
    <property type="match status" value="1"/>
</dbReference>
<dbReference type="Proteomes" id="UP000181951">
    <property type="component" value="Unassembled WGS sequence"/>
</dbReference>
<feature type="domain" description="GHMP kinase N-terminal" evidence="10">
    <location>
        <begin position="136"/>
        <end position="218"/>
    </location>
</feature>
<evidence type="ECO:0000256" key="9">
    <source>
        <dbReference type="ARBA" id="ARBA00029438"/>
    </source>
</evidence>
<reference evidence="12 13" key="1">
    <citation type="submission" date="2016-10" db="EMBL/GenBank/DDBJ databases">
        <authorList>
            <person name="de Groot N.N."/>
        </authorList>
    </citation>
    <scope>NUCLEOTIDE SEQUENCE [LARGE SCALE GENOMIC DNA]</scope>
    <source>
        <strain evidence="12 13">CGMCC 4.2026</strain>
    </source>
</reference>
<organism evidence="12 13">
    <name type="scientific">Actinacidiphila rubida</name>
    <dbReference type="NCBI Taxonomy" id="310780"/>
    <lineage>
        <taxon>Bacteria</taxon>
        <taxon>Bacillati</taxon>
        <taxon>Actinomycetota</taxon>
        <taxon>Actinomycetes</taxon>
        <taxon>Kitasatosporales</taxon>
        <taxon>Streptomycetaceae</taxon>
        <taxon>Actinacidiphila</taxon>
    </lineage>
</organism>
<keyword evidence="7" id="KW-0460">Magnesium</keyword>
<accession>A0A1H8R750</accession>
<keyword evidence="13" id="KW-1185">Reference proteome</keyword>
<evidence type="ECO:0000256" key="4">
    <source>
        <dbReference type="ARBA" id="ARBA00022741"/>
    </source>
</evidence>
<dbReference type="InterPro" id="IPR014721">
    <property type="entry name" value="Ribsml_uS5_D2-typ_fold_subgr"/>
</dbReference>
<dbReference type="InterPro" id="IPR013750">
    <property type="entry name" value="GHMP_kinase_C_dom"/>
</dbReference>
<evidence type="ECO:0000256" key="3">
    <source>
        <dbReference type="ARBA" id="ARBA00022679"/>
    </source>
</evidence>
<dbReference type="GO" id="GO:0004496">
    <property type="term" value="F:mevalonate kinase activity"/>
    <property type="evidence" value="ECO:0007669"/>
    <property type="project" value="InterPro"/>
</dbReference>
<keyword evidence="3" id="KW-0808">Transferase</keyword>
<evidence type="ECO:0000259" key="10">
    <source>
        <dbReference type="Pfam" id="PF00288"/>
    </source>
</evidence>
<evidence type="ECO:0000256" key="7">
    <source>
        <dbReference type="ARBA" id="ARBA00022842"/>
    </source>
</evidence>